<dbReference type="Proteomes" id="UP001457282">
    <property type="component" value="Unassembled WGS sequence"/>
</dbReference>
<evidence type="ECO:0000259" key="1">
    <source>
        <dbReference type="PROSITE" id="PS51186"/>
    </source>
</evidence>
<dbReference type="Gene3D" id="3.40.630.30">
    <property type="match status" value="1"/>
</dbReference>
<organism evidence="2 3">
    <name type="scientific">Rubus argutus</name>
    <name type="common">Southern blackberry</name>
    <dbReference type="NCBI Taxonomy" id="59490"/>
    <lineage>
        <taxon>Eukaryota</taxon>
        <taxon>Viridiplantae</taxon>
        <taxon>Streptophyta</taxon>
        <taxon>Embryophyta</taxon>
        <taxon>Tracheophyta</taxon>
        <taxon>Spermatophyta</taxon>
        <taxon>Magnoliopsida</taxon>
        <taxon>eudicotyledons</taxon>
        <taxon>Gunneridae</taxon>
        <taxon>Pentapetalae</taxon>
        <taxon>rosids</taxon>
        <taxon>fabids</taxon>
        <taxon>Rosales</taxon>
        <taxon>Rosaceae</taxon>
        <taxon>Rosoideae</taxon>
        <taxon>Rosoideae incertae sedis</taxon>
        <taxon>Rubus</taxon>
    </lineage>
</organism>
<evidence type="ECO:0000313" key="3">
    <source>
        <dbReference type="Proteomes" id="UP001457282"/>
    </source>
</evidence>
<accession>A0AAW1Y1Y4</accession>
<dbReference type="InterPro" id="IPR016181">
    <property type="entry name" value="Acyl_CoA_acyltransferase"/>
</dbReference>
<name>A0AAW1Y1Y4_RUBAR</name>
<gene>
    <name evidence="2" type="ORF">M0R45_007585</name>
</gene>
<proteinExistence type="predicted"/>
<feature type="domain" description="N-acetyltransferase" evidence="1">
    <location>
        <begin position="10"/>
        <end position="195"/>
    </location>
</feature>
<dbReference type="SUPFAM" id="SSF55729">
    <property type="entry name" value="Acyl-CoA N-acyltransferases (Nat)"/>
    <property type="match status" value="1"/>
</dbReference>
<reference evidence="2 3" key="1">
    <citation type="journal article" date="2023" name="G3 (Bethesda)">
        <title>A chromosome-length genome assembly and annotation of blackberry (Rubus argutus, cv. 'Hillquist').</title>
        <authorList>
            <person name="Bruna T."/>
            <person name="Aryal R."/>
            <person name="Dudchenko O."/>
            <person name="Sargent D.J."/>
            <person name="Mead D."/>
            <person name="Buti M."/>
            <person name="Cavallini A."/>
            <person name="Hytonen T."/>
            <person name="Andres J."/>
            <person name="Pham M."/>
            <person name="Weisz D."/>
            <person name="Mascagni F."/>
            <person name="Usai G."/>
            <person name="Natali L."/>
            <person name="Bassil N."/>
            <person name="Fernandez G.E."/>
            <person name="Lomsadze A."/>
            <person name="Armour M."/>
            <person name="Olukolu B."/>
            <person name="Poorten T."/>
            <person name="Britton C."/>
            <person name="Davik J."/>
            <person name="Ashrafi H."/>
            <person name="Aiden E.L."/>
            <person name="Borodovsky M."/>
            <person name="Worthington M."/>
        </authorList>
    </citation>
    <scope>NUCLEOTIDE SEQUENCE [LARGE SCALE GENOMIC DNA]</scope>
    <source>
        <strain evidence="2">PI 553951</strain>
    </source>
</reference>
<dbReference type="EMBL" id="JBEDUW010000002">
    <property type="protein sequence ID" value="KAK9941893.1"/>
    <property type="molecule type" value="Genomic_DNA"/>
</dbReference>
<dbReference type="InterPro" id="IPR052810">
    <property type="entry name" value="Plant_NAT"/>
</dbReference>
<dbReference type="AlphaFoldDB" id="A0AAW1Y1Y4"/>
<evidence type="ECO:0000313" key="2">
    <source>
        <dbReference type="EMBL" id="KAK9941893.1"/>
    </source>
</evidence>
<dbReference type="PROSITE" id="PS51186">
    <property type="entry name" value="GNAT"/>
    <property type="match status" value="1"/>
</dbReference>
<dbReference type="PANTHER" id="PTHR47370:SF10">
    <property type="entry name" value="N-ACETYLTRANSFERASE HLS1-RELATED"/>
    <property type="match status" value="1"/>
</dbReference>
<comment type="caution">
    <text evidence="2">The sequence shown here is derived from an EMBL/GenBank/DDBJ whole genome shotgun (WGS) entry which is preliminary data.</text>
</comment>
<sequence length="336" mass="38058">MEEGMGANMLVIRELDMNRDTPRVEELERRIRNSPSFLMLVAEMGPGKEIVGIIRGCIKVVSCGQNLTRPRNEDSDLKVKPICTKLAYILGLRVSPSHRRKGIGLRLVNRMEEWFRRNGADYSYMATELDNKPSLNLFTQKCHYTPNFDIDRIVENRLNVGTFLAVSIGYSWSGLDGFLSDPPESWALLSAWNCKEVFTLEVKGASFARRLVAKATRMVDRALPWLRIPSVPEVFRPFGLLFLYGLGGQGPRAAKMVTALCGHAHNMARGLGCGVVVTEVASQEPWRLAIPHWKRLSYTEDVWCIKRLQEDYSDGPLGDWTKSPPRISIFVDPREF</sequence>
<dbReference type="CDD" id="cd04301">
    <property type="entry name" value="NAT_SF"/>
    <property type="match status" value="1"/>
</dbReference>
<protein>
    <recommendedName>
        <fullName evidence="1">N-acetyltransferase domain-containing protein</fullName>
    </recommendedName>
</protein>
<dbReference type="GO" id="GO:0016747">
    <property type="term" value="F:acyltransferase activity, transferring groups other than amino-acyl groups"/>
    <property type="evidence" value="ECO:0007669"/>
    <property type="project" value="InterPro"/>
</dbReference>
<dbReference type="Pfam" id="PF00583">
    <property type="entry name" value="Acetyltransf_1"/>
    <property type="match status" value="1"/>
</dbReference>
<keyword evidence="3" id="KW-1185">Reference proteome</keyword>
<dbReference type="InterPro" id="IPR000182">
    <property type="entry name" value="GNAT_dom"/>
</dbReference>
<dbReference type="PANTHER" id="PTHR47370">
    <property type="entry name" value="ACYL-COA N-ACYLTRANSFERASES (NAT) SUPERFAMILY PROTEIN"/>
    <property type="match status" value="1"/>
</dbReference>